<dbReference type="InterPro" id="IPR036864">
    <property type="entry name" value="Zn2-C6_fun-type_DNA-bd_sf"/>
</dbReference>
<dbReference type="CDD" id="cd12148">
    <property type="entry name" value="fungal_TF_MHR"/>
    <property type="match status" value="1"/>
</dbReference>
<dbReference type="InParanoid" id="A0A0H2S037"/>
<dbReference type="PROSITE" id="PS00463">
    <property type="entry name" value="ZN2_CY6_FUNGAL_1"/>
    <property type="match status" value="1"/>
</dbReference>
<dbReference type="CDD" id="cd00067">
    <property type="entry name" value="GAL4"/>
    <property type="match status" value="1"/>
</dbReference>
<dbReference type="GO" id="GO:0003677">
    <property type="term" value="F:DNA binding"/>
    <property type="evidence" value="ECO:0007669"/>
    <property type="project" value="InterPro"/>
</dbReference>
<dbReference type="GO" id="GO:0005634">
    <property type="term" value="C:nucleus"/>
    <property type="evidence" value="ECO:0007669"/>
    <property type="project" value="UniProtKB-SubCell"/>
</dbReference>
<feature type="region of interest" description="Disordered" evidence="6">
    <location>
        <begin position="1"/>
        <end position="44"/>
    </location>
</feature>
<gene>
    <name evidence="8" type="ORF">SCHPADRAFT_936895</name>
</gene>
<feature type="compositionally biased region" description="Low complexity" evidence="6">
    <location>
        <begin position="144"/>
        <end position="174"/>
    </location>
</feature>
<dbReference type="AlphaFoldDB" id="A0A0H2S037"/>
<comment type="subcellular location">
    <subcellularLocation>
        <location evidence="1">Nucleus</location>
    </subcellularLocation>
</comment>
<evidence type="ECO:0000256" key="5">
    <source>
        <dbReference type="ARBA" id="ARBA00023242"/>
    </source>
</evidence>
<keyword evidence="3" id="KW-0805">Transcription regulation</keyword>
<dbReference type="PANTHER" id="PTHR47338:SF29">
    <property type="entry name" value="ZN(2)-C6 FUNGAL-TYPE DOMAIN-CONTAINING PROTEIN"/>
    <property type="match status" value="1"/>
</dbReference>
<dbReference type="SUPFAM" id="SSF57701">
    <property type="entry name" value="Zn2/Cys6 DNA-binding domain"/>
    <property type="match status" value="1"/>
</dbReference>
<evidence type="ECO:0000313" key="9">
    <source>
        <dbReference type="Proteomes" id="UP000053477"/>
    </source>
</evidence>
<evidence type="ECO:0000256" key="3">
    <source>
        <dbReference type="ARBA" id="ARBA00023015"/>
    </source>
</evidence>
<feature type="region of interest" description="Disordered" evidence="6">
    <location>
        <begin position="107"/>
        <end position="185"/>
    </location>
</feature>
<dbReference type="PROSITE" id="PS50048">
    <property type="entry name" value="ZN2_CY6_FUNGAL_2"/>
    <property type="match status" value="1"/>
</dbReference>
<feature type="compositionally biased region" description="Low complexity" evidence="6">
    <location>
        <begin position="26"/>
        <end position="42"/>
    </location>
</feature>
<dbReference type="InterPro" id="IPR050815">
    <property type="entry name" value="TF_fung"/>
</dbReference>
<keyword evidence="9" id="KW-1185">Reference proteome</keyword>
<feature type="domain" description="Zn(2)-C6 fungal-type" evidence="7">
    <location>
        <begin position="49"/>
        <end position="81"/>
    </location>
</feature>
<dbReference type="GO" id="GO:0008270">
    <property type="term" value="F:zinc ion binding"/>
    <property type="evidence" value="ECO:0007669"/>
    <property type="project" value="InterPro"/>
</dbReference>
<keyword evidence="2" id="KW-0479">Metal-binding</keyword>
<keyword evidence="4" id="KW-0804">Transcription</keyword>
<dbReference type="PANTHER" id="PTHR47338">
    <property type="entry name" value="ZN(II)2CYS6 TRANSCRIPTION FACTOR (EUROFUNG)-RELATED"/>
    <property type="match status" value="1"/>
</dbReference>
<feature type="compositionally biased region" description="Polar residues" evidence="6">
    <location>
        <begin position="176"/>
        <end position="185"/>
    </location>
</feature>
<dbReference type="InterPro" id="IPR007219">
    <property type="entry name" value="XnlR_reg_dom"/>
</dbReference>
<dbReference type="GO" id="GO:0006351">
    <property type="term" value="P:DNA-templated transcription"/>
    <property type="evidence" value="ECO:0007669"/>
    <property type="project" value="InterPro"/>
</dbReference>
<dbReference type="Pfam" id="PF04082">
    <property type="entry name" value="Fungal_trans"/>
    <property type="match status" value="1"/>
</dbReference>
<evidence type="ECO:0000313" key="8">
    <source>
        <dbReference type="EMBL" id="KLO17705.1"/>
    </source>
</evidence>
<proteinExistence type="predicted"/>
<evidence type="ECO:0000256" key="2">
    <source>
        <dbReference type="ARBA" id="ARBA00022723"/>
    </source>
</evidence>
<reference evidence="8 9" key="1">
    <citation type="submission" date="2015-04" db="EMBL/GenBank/DDBJ databases">
        <title>Complete genome sequence of Schizopora paradoxa KUC8140, a cosmopolitan wood degrader in East Asia.</title>
        <authorList>
            <consortium name="DOE Joint Genome Institute"/>
            <person name="Min B."/>
            <person name="Park H."/>
            <person name="Jang Y."/>
            <person name="Kim J.-J."/>
            <person name="Kim K.H."/>
            <person name="Pangilinan J."/>
            <person name="Lipzen A."/>
            <person name="Riley R."/>
            <person name="Grigoriev I.V."/>
            <person name="Spatafora J.W."/>
            <person name="Choi I.-G."/>
        </authorList>
    </citation>
    <scope>NUCLEOTIDE SEQUENCE [LARGE SCALE GENOMIC DNA]</scope>
    <source>
        <strain evidence="8 9">KUC8140</strain>
    </source>
</reference>
<evidence type="ECO:0000256" key="6">
    <source>
        <dbReference type="SAM" id="MobiDB-lite"/>
    </source>
</evidence>
<sequence>MEDIKPTILEKPQRKSARPKLRIDMQSAQNPPAQGGPQSQGQHLQRGQACITCRRKKMRCDGARPFCGQCGLTRRPEDCEYTDRQGRTNTEVLEERITQLRARIQELESPSARSQPVFLHDPYSGRPSGSSSVPNVLGFMPNVSGRNSPHGSRGSGRSSASSASSRLASGQRSAVLPSTHSAAQTLPNTEENIKALLAIFAPHASRLGFSLNVPNFLASVAKPTGDPTRPHSGLVDVITLWALRLAQIPDFIVHEPAYIAKALESLPLAVGSDSPAHQLQLVQAEVLLALYFFCDGRLLEGRYHASAAMSSAMSYHLHKIGAPPASPTTAMAGLLLVGNTAGMTPAQDAIELGERINVFWSAYLLDRCWSVALGSPPSLLDERPPSLTISSPLPRLMEEYASMEIDHITEDGQSLCDFMNGSADYSNIGNRSTVHLCLVVAGALFERATRLLGGAGSERAADPEFLRRIANLETVVEKFNDALTQGVARQVASASNGSLTADERRILITARSIGQVSLIQLHNLLSESASASTGVRRRSRGMCVKAARAVAGIVRQLEEEDVGFLNPIIGVAWLSTSRILAKELGRMQETPEGRAATGEVQQQIASEVDLVGAAMNKLGRSCPLFAYQTTAFQ</sequence>
<dbReference type="OrthoDB" id="2309723at2759"/>
<evidence type="ECO:0000256" key="4">
    <source>
        <dbReference type="ARBA" id="ARBA00023163"/>
    </source>
</evidence>
<dbReference type="Pfam" id="PF00172">
    <property type="entry name" value="Zn_clus"/>
    <property type="match status" value="1"/>
</dbReference>
<organism evidence="8 9">
    <name type="scientific">Schizopora paradoxa</name>
    <dbReference type="NCBI Taxonomy" id="27342"/>
    <lineage>
        <taxon>Eukaryota</taxon>
        <taxon>Fungi</taxon>
        <taxon>Dikarya</taxon>
        <taxon>Basidiomycota</taxon>
        <taxon>Agaricomycotina</taxon>
        <taxon>Agaricomycetes</taxon>
        <taxon>Hymenochaetales</taxon>
        <taxon>Schizoporaceae</taxon>
        <taxon>Schizopora</taxon>
    </lineage>
</organism>
<name>A0A0H2S037_9AGAM</name>
<evidence type="ECO:0000259" key="7">
    <source>
        <dbReference type="PROSITE" id="PS50048"/>
    </source>
</evidence>
<dbReference type="GO" id="GO:0000981">
    <property type="term" value="F:DNA-binding transcription factor activity, RNA polymerase II-specific"/>
    <property type="evidence" value="ECO:0007669"/>
    <property type="project" value="InterPro"/>
</dbReference>
<dbReference type="Proteomes" id="UP000053477">
    <property type="component" value="Unassembled WGS sequence"/>
</dbReference>
<dbReference type="SMART" id="SM00066">
    <property type="entry name" value="GAL4"/>
    <property type="match status" value="1"/>
</dbReference>
<evidence type="ECO:0000256" key="1">
    <source>
        <dbReference type="ARBA" id="ARBA00004123"/>
    </source>
</evidence>
<keyword evidence="5" id="KW-0539">Nucleus</keyword>
<protein>
    <recommendedName>
        <fullName evidence="7">Zn(2)-C6 fungal-type domain-containing protein</fullName>
    </recommendedName>
</protein>
<dbReference type="InterPro" id="IPR001138">
    <property type="entry name" value="Zn2Cys6_DnaBD"/>
</dbReference>
<accession>A0A0H2S037</accession>
<dbReference type="EMBL" id="KQ085902">
    <property type="protein sequence ID" value="KLO17705.1"/>
    <property type="molecule type" value="Genomic_DNA"/>
</dbReference>
<dbReference type="Gene3D" id="4.10.240.10">
    <property type="entry name" value="Zn(2)-C6 fungal-type DNA-binding domain"/>
    <property type="match status" value="1"/>
</dbReference>